<dbReference type="OrthoDB" id="269151at2759"/>
<keyword evidence="2" id="KW-0342">GTP-binding</keyword>
<dbReference type="FunCoup" id="A0A1Z5SMS8">
    <property type="interactions" value="1263"/>
</dbReference>
<evidence type="ECO:0000259" key="4">
    <source>
        <dbReference type="Pfam" id="PF01926"/>
    </source>
</evidence>
<dbReference type="GO" id="GO:0032543">
    <property type="term" value="P:mitochondrial translation"/>
    <property type="evidence" value="ECO:0007669"/>
    <property type="project" value="TreeGrafter"/>
</dbReference>
<dbReference type="Proteomes" id="UP000194280">
    <property type="component" value="Unassembled WGS sequence"/>
</dbReference>
<name>A0A1Z5SMS8_HORWE</name>
<dbReference type="Gene3D" id="1.10.1580.10">
    <property type="match status" value="1"/>
</dbReference>
<dbReference type="PANTHER" id="PTHR45782">
    <property type="entry name" value="MITOCHONDRIAL RIBOSOME-ASSOCIATED GTPASE 1"/>
    <property type="match status" value="1"/>
</dbReference>
<dbReference type="GO" id="GO:0005739">
    <property type="term" value="C:mitochondrion"/>
    <property type="evidence" value="ECO:0007669"/>
    <property type="project" value="TreeGrafter"/>
</dbReference>
<evidence type="ECO:0000313" key="6">
    <source>
        <dbReference type="Proteomes" id="UP000194280"/>
    </source>
</evidence>
<accession>A0A1Z5SMS8</accession>
<protein>
    <recommendedName>
        <fullName evidence="4">G domain-containing protein</fullName>
    </recommendedName>
</protein>
<organism evidence="5 6">
    <name type="scientific">Hortaea werneckii EXF-2000</name>
    <dbReference type="NCBI Taxonomy" id="1157616"/>
    <lineage>
        <taxon>Eukaryota</taxon>
        <taxon>Fungi</taxon>
        <taxon>Dikarya</taxon>
        <taxon>Ascomycota</taxon>
        <taxon>Pezizomycotina</taxon>
        <taxon>Dothideomycetes</taxon>
        <taxon>Dothideomycetidae</taxon>
        <taxon>Mycosphaerellales</taxon>
        <taxon>Teratosphaeriaceae</taxon>
        <taxon>Hortaea</taxon>
    </lineage>
</organism>
<dbReference type="AlphaFoldDB" id="A0A1Z5SMS8"/>
<dbReference type="Gene3D" id="3.10.20.90">
    <property type="entry name" value="Phosphatidylinositol 3-kinase Catalytic Subunit, Chain A, domain 1"/>
    <property type="match status" value="1"/>
</dbReference>
<dbReference type="PANTHER" id="PTHR45782:SF4">
    <property type="entry name" value="MITOCHONDRIAL RIBOSOME-ASSOCIATED GTPASE 1"/>
    <property type="match status" value="1"/>
</dbReference>
<dbReference type="GO" id="GO:0005525">
    <property type="term" value="F:GTP binding"/>
    <property type="evidence" value="ECO:0007669"/>
    <property type="project" value="UniProtKB-KW"/>
</dbReference>
<reference evidence="5 6" key="1">
    <citation type="submission" date="2017-01" db="EMBL/GenBank/DDBJ databases">
        <title>The recent genome duplication of the halophilic yeast Hortaea werneckii: insights from long-read sequencing.</title>
        <authorList>
            <person name="Sinha S."/>
            <person name="Flibotte S."/>
            <person name="Neira M."/>
            <person name="Lenassi M."/>
            <person name="Gostincar C."/>
            <person name="Stajich J.E."/>
            <person name="Nislow C.E."/>
        </authorList>
    </citation>
    <scope>NUCLEOTIDE SEQUENCE [LARGE SCALE GENOMIC DNA]</scope>
    <source>
        <strain evidence="5 6">EXF-2000</strain>
    </source>
</reference>
<dbReference type="STRING" id="1157616.A0A1Z5SMS8"/>
<evidence type="ECO:0000256" key="3">
    <source>
        <dbReference type="SAM" id="MobiDB-lite"/>
    </source>
</evidence>
<dbReference type="VEuPathDB" id="FungiDB:BTJ68_15097"/>
<evidence type="ECO:0000313" key="5">
    <source>
        <dbReference type="EMBL" id="OTA22119.1"/>
    </source>
</evidence>
<dbReference type="InterPro" id="IPR027417">
    <property type="entry name" value="P-loop_NTPase"/>
</dbReference>
<evidence type="ECO:0000256" key="2">
    <source>
        <dbReference type="ARBA" id="ARBA00023134"/>
    </source>
</evidence>
<dbReference type="SUPFAM" id="SSF54236">
    <property type="entry name" value="Ubiquitin-like"/>
    <property type="match status" value="1"/>
</dbReference>
<gene>
    <name evidence="5" type="ORF">BTJ68_15097</name>
</gene>
<feature type="region of interest" description="Disordered" evidence="3">
    <location>
        <begin position="331"/>
        <end position="413"/>
    </location>
</feature>
<evidence type="ECO:0000256" key="1">
    <source>
        <dbReference type="ARBA" id="ARBA00022741"/>
    </source>
</evidence>
<dbReference type="InterPro" id="IPR023179">
    <property type="entry name" value="GTP-bd_ortho_bundle_sf"/>
</dbReference>
<keyword evidence="1" id="KW-0547">Nucleotide-binding</keyword>
<dbReference type="CDD" id="cd01856">
    <property type="entry name" value="YlqF"/>
    <property type="match status" value="1"/>
</dbReference>
<proteinExistence type="predicted"/>
<dbReference type="Pfam" id="PF01926">
    <property type="entry name" value="MMR_HSR1"/>
    <property type="match status" value="1"/>
</dbReference>
<sequence length="522" mass="57008">MAAFQPRLAFPTPSSLPRSYYLGHHAAGLAKMRTLLSQIDLVIECRDYRIPLTSRNPMFEEALRGRERVVVYTKKDLGTPPDQDRATEEKTHSLLRSFHSPSPVLFSDHRSHKDAKTILRHVRSAAQARAALTGSHLLVVGMPNIGKSSLLNALRREGTGRGKVAHTGAQPGITRKIGTGVKIIDPEPPSPISSDNPAGGPASAGGTAGVYLLDTPGVFIPYVPSADHMLKLALCGCVKDTIIPPFLLADFLLYHLNLVNPSLYAQYHPPTNEIFALLDAMARKTGRLLKGGDPDLEAAALWMVQRWRAGHLGRFVLDEVSEQALERYKDGVGAGADGEGAKSQSQMRKVAKEAARARARSRRSGGSGRRPLSSQPSPMVILKLNMPTSRSSSTETDGSLAPYRTPETSPPFHGYDYQAIKRDRVMAKDTHYKVPAENRSVTIVVKDAHDVDGSGMLFTLGLYASFKNVFDTFKAHTCTVCRDPEKIRFKADGKKLAAEDTPKKMGMKNRSVIVVHMFCIAG</sequence>
<dbReference type="GO" id="GO:0003924">
    <property type="term" value="F:GTPase activity"/>
    <property type="evidence" value="ECO:0007669"/>
    <property type="project" value="TreeGrafter"/>
</dbReference>
<dbReference type="EMBL" id="MUNK01000401">
    <property type="protein sequence ID" value="OTA22119.1"/>
    <property type="molecule type" value="Genomic_DNA"/>
</dbReference>
<dbReference type="InterPro" id="IPR006073">
    <property type="entry name" value="GTP-bd"/>
</dbReference>
<dbReference type="SUPFAM" id="SSF52540">
    <property type="entry name" value="P-loop containing nucleoside triphosphate hydrolases"/>
    <property type="match status" value="2"/>
</dbReference>
<feature type="domain" description="G" evidence="4">
    <location>
        <begin position="138"/>
        <end position="220"/>
    </location>
</feature>
<dbReference type="CDD" id="cd01763">
    <property type="entry name" value="Ubl_SUMO_like"/>
    <property type="match status" value="1"/>
</dbReference>
<keyword evidence="6" id="KW-1185">Reference proteome</keyword>
<dbReference type="Gene3D" id="3.40.50.300">
    <property type="entry name" value="P-loop containing nucleotide triphosphate hydrolases"/>
    <property type="match status" value="1"/>
</dbReference>
<dbReference type="InterPro" id="IPR029071">
    <property type="entry name" value="Ubiquitin-like_domsf"/>
</dbReference>
<dbReference type="InParanoid" id="A0A1Z5SMS8"/>
<comment type="caution">
    <text evidence="5">The sequence shown here is derived from an EMBL/GenBank/DDBJ whole genome shotgun (WGS) entry which is preliminary data.</text>
</comment>
<feature type="compositionally biased region" description="Polar residues" evidence="3">
    <location>
        <begin position="386"/>
        <end position="397"/>
    </location>
</feature>